<dbReference type="AlphaFoldDB" id="A0A2V3PVW4"/>
<keyword evidence="8" id="KW-0067">ATP-binding</keyword>
<dbReference type="PANTHER" id="PTHR43071">
    <property type="entry name" value="2-AMINO-4-HYDROXY-6-HYDROXYMETHYLDIHYDROPTERIDINE PYROPHOSPHOKINASE"/>
    <property type="match status" value="1"/>
</dbReference>
<keyword evidence="9" id="KW-0289">Folate biosynthesis</keyword>
<evidence type="ECO:0000256" key="7">
    <source>
        <dbReference type="ARBA" id="ARBA00022777"/>
    </source>
</evidence>
<accession>A0A2V3PVW4</accession>
<dbReference type="GO" id="GO:0046656">
    <property type="term" value="P:folic acid biosynthetic process"/>
    <property type="evidence" value="ECO:0007669"/>
    <property type="project" value="UniProtKB-KW"/>
</dbReference>
<dbReference type="Proteomes" id="UP000247973">
    <property type="component" value="Unassembled WGS sequence"/>
</dbReference>
<feature type="domain" description="7,8-dihydro-6-hydroxymethylpterin-pyrophosphokinase" evidence="13">
    <location>
        <begin position="13"/>
        <end position="112"/>
    </location>
</feature>
<comment type="pathway">
    <text evidence="1">Cofactor biosynthesis; tetrahydrofolate biosynthesis; 2-amino-4-hydroxy-6-hydroxymethyl-7,8-dihydropteridine diphosphate from 7,8-dihydroneopterin triphosphate: step 4/4.</text>
</comment>
<evidence type="ECO:0000256" key="4">
    <source>
        <dbReference type="ARBA" id="ARBA00016218"/>
    </source>
</evidence>
<evidence type="ECO:0000313" key="15">
    <source>
        <dbReference type="Proteomes" id="UP000247973"/>
    </source>
</evidence>
<dbReference type="SUPFAM" id="SSF55083">
    <property type="entry name" value="6-hydroxymethyl-7,8-dihydropterin pyrophosphokinase, HPPK"/>
    <property type="match status" value="1"/>
</dbReference>
<comment type="similarity">
    <text evidence="2">Belongs to the HPPK family.</text>
</comment>
<dbReference type="GO" id="GO:0003848">
    <property type="term" value="F:2-amino-4-hydroxy-6-hydroxymethyldihydropteridine diphosphokinase activity"/>
    <property type="evidence" value="ECO:0007669"/>
    <property type="project" value="UniProtKB-EC"/>
</dbReference>
<evidence type="ECO:0000256" key="10">
    <source>
        <dbReference type="ARBA" id="ARBA00029409"/>
    </source>
</evidence>
<dbReference type="GO" id="GO:0005524">
    <property type="term" value="F:ATP binding"/>
    <property type="evidence" value="ECO:0007669"/>
    <property type="project" value="UniProtKB-KW"/>
</dbReference>
<dbReference type="EMBL" id="QICL01000011">
    <property type="protein sequence ID" value="PXV64110.1"/>
    <property type="molecule type" value="Genomic_DNA"/>
</dbReference>
<dbReference type="InterPro" id="IPR000550">
    <property type="entry name" value="Hppk"/>
</dbReference>
<organism evidence="14 15">
    <name type="scientific">Dysgonomonas alginatilytica</name>
    <dbReference type="NCBI Taxonomy" id="1605892"/>
    <lineage>
        <taxon>Bacteria</taxon>
        <taxon>Pseudomonadati</taxon>
        <taxon>Bacteroidota</taxon>
        <taxon>Bacteroidia</taxon>
        <taxon>Bacteroidales</taxon>
        <taxon>Dysgonomonadaceae</taxon>
        <taxon>Dysgonomonas</taxon>
    </lineage>
</organism>
<keyword evidence="7 14" id="KW-0418">Kinase</keyword>
<dbReference type="Gene3D" id="3.30.70.560">
    <property type="entry name" value="7,8-Dihydro-6-hydroxymethylpterin-pyrophosphokinase HPPK"/>
    <property type="match status" value="1"/>
</dbReference>
<keyword evidence="15" id="KW-1185">Reference proteome</keyword>
<sequence length="131" mass="15438">MNVYLYPIMNTFIISMGSNENRTENMSRCRYLLSKYYPDVMFSEMINTEPFGDNYQSDFLNQLALINSEDDDLTVTERLKKIETEIGRQPEEKSRGIIKIDVDLLVVNGNIIKTEDFERPYINNLFENFIK</sequence>
<dbReference type="OrthoDB" id="1122272at2"/>
<evidence type="ECO:0000256" key="11">
    <source>
        <dbReference type="ARBA" id="ARBA00029766"/>
    </source>
</evidence>
<protein>
    <recommendedName>
        <fullName evidence="4">2-amino-4-hydroxy-6-hydroxymethyldihydropteridine pyrophosphokinase</fullName>
        <ecNumber evidence="3">2.7.6.3</ecNumber>
    </recommendedName>
    <alternativeName>
        <fullName evidence="11">6-hydroxymethyl-7,8-dihydropterin pyrophosphokinase</fullName>
    </alternativeName>
    <alternativeName>
        <fullName evidence="12">7,8-dihydro-6-hydroxymethylpterin-pyrophosphokinase</fullName>
    </alternativeName>
</protein>
<dbReference type="PANTHER" id="PTHR43071:SF1">
    <property type="entry name" value="2-AMINO-4-HYDROXY-6-HYDROXYMETHYLDIHYDROPTERIDINE PYROPHOSPHOKINASE"/>
    <property type="match status" value="1"/>
</dbReference>
<dbReference type="RefSeq" id="WP_110310669.1">
    <property type="nucleotide sequence ID" value="NZ_QICL01000011.1"/>
</dbReference>
<dbReference type="Pfam" id="PF01288">
    <property type="entry name" value="HPPK"/>
    <property type="match status" value="1"/>
</dbReference>
<dbReference type="GO" id="GO:0046654">
    <property type="term" value="P:tetrahydrofolate biosynthetic process"/>
    <property type="evidence" value="ECO:0007669"/>
    <property type="project" value="UniProtKB-UniPathway"/>
</dbReference>
<dbReference type="UniPathway" id="UPA00077">
    <property type="reaction ID" value="UER00155"/>
</dbReference>
<evidence type="ECO:0000259" key="13">
    <source>
        <dbReference type="Pfam" id="PF01288"/>
    </source>
</evidence>
<comment type="function">
    <text evidence="10">Catalyzes the transfer of pyrophosphate from adenosine triphosphate (ATP) to 6-hydroxymethyl-7,8-dihydropterin, an enzymatic step in folate biosynthesis pathway.</text>
</comment>
<evidence type="ECO:0000256" key="3">
    <source>
        <dbReference type="ARBA" id="ARBA00013253"/>
    </source>
</evidence>
<evidence type="ECO:0000256" key="2">
    <source>
        <dbReference type="ARBA" id="ARBA00005810"/>
    </source>
</evidence>
<evidence type="ECO:0000313" key="14">
    <source>
        <dbReference type="EMBL" id="PXV64110.1"/>
    </source>
</evidence>
<name>A0A2V3PVW4_9BACT</name>
<evidence type="ECO:0000256" key="9">
    <source>
        <dbReference type="ARBA" id="ARBA00022909"/>
    </source>
</evidence>
<gene>
    <name evidence="14" type="ORF">CLV62_11168</name>
</gene>
<dbReference type="EC" id="2.7.6.3" evidence="3"/>
<evidence type="ECO:0000256" key="1">
    <source>
        <dbReference type="ARBA" id="ARBA00005051"/>
    </source>
</evidence>
<evidence type="ECO:0000256" key="12">
    <source>
        <dbReference type="ARBA" id="ARBA00033413"/>
    </source>
</evidence>
<evidence type="ECO:0000256" key="6">
    <source>
        <dbReference type="ARBA" id="ARBA00022741"/>
    </source>
</evidence>
<dbReference type="GO" id="GO:0016301">
    <property type="term" value="F:kinase activity"/>
    <property type="evidence" value="ECO:0007669"/>
    <property type="project" value="UniProtKB-KW"/>
</dbReference>
<evidence type="ECO:0000256" key="5">
    <source>
        <dbReference type="ARBA" id="ARBA00022679"/>
    </source>
</evidence>
<keyword evidence="5" id="KW-0808">Transferase</keyword>
<proteinExistence type="inferred from homology"/>
<comment type="caution">
    <text evidence="14">The sequence shown here is derived from an EMBL/GenBank/DDBJ whole genome shotgun (WGS) entry which is preliminary data.</text>
</comment>
<evidence type="ECO:0000256" key="8">
    <source>
        <dbReference type="ARBA" id="ARBA00022840"/>
    </source>
</evidence>
<reference evidence="14 15" key="1">
    <citation type="submission" date="2018-03" db="EMBL/GenBank/DDBJ databases">
        <title>Genomic Encyclopedia of Archaeal and Bacterial Type Strains, Phase II (KMG-II): from individual species to whole genera.</title>
        <authorList>
            <person name="Goeker M."/>
        </authorList>
    </citation>
    <scope>NUCLEOTIDE SEQUENCE [LARGE SCALE GENOMIC DNA]</scope>
    <source>
        <strain evidence="14 15">DSM 100214</strain>
    </source>
</reference>
<keyword evidence="6" id="KW-0547">Nucleotide-binding</keyword>
<dbReference type="InterPro" id="IPR035907">
    <property type="entry name" value="Hppk_sf"/>
</dbReference>